<keyword evidence="3" id="KW-1185">Reference proteome</keyword>
<dbReference type="Proteomes" id="UP000054776">
    <property type="component" value="Unassembled WGS sequence"/>
</dbReference>
<reference evidence="2 3" key="1">
    <citation type="submission" date="2015-01" db="EMBL/GenBank/DDBJ databases">
        <title>Evolution of Trichinella species and genotypes.</title>
        <authorList>
            <person name="Korhonen P.K."/>
            <person name="Edoardo P."/>
            <person name="Giuseppe L.R."/>
            <person name="Gasser R.B."/>
        </authorList>
    </citation>
    <scope>NUCLEOTIDE SEQUENCE [LARGE SCALE GENOMIC DNA]</scope>
    <source>
        <strain evidence="2">ISS3</strain>
    </source>
</reference>
<dbReference type="EMBL" id="JYDH01003390">
    <property type="protein sequence ID" value="KRY05902.1"/>
    <property type="molecule type" value="Genomic_DNA"/>
</dbReference>
<feature type="region of interest" description="Disordered" evidence="1">
    <location>
        <begin position="1"/>
        <end position="22"/>
    </location>
</feature>
<evidence type="ECO:0000313" key="2">
    <source>
        <dbReference type="EMBL" id="KRY05902.1"/>
    </source>
</evidence>
<gene>
    <name evidence="2" type="ORF">T01_2533</name>
</gene>
<name>A0A0V0Z0B9_TRISP</name>
<sequence length="39" mass="4612">MARVVDRRQLFQSQSSSNPMPVEVQSFKVQRLDGWMEFP</sequence>
<organism evidence="2 3">
    <name type="scientific">Trichinella spiralis</name>
    <name type="common">Trichina worm</name>
    <dbReference type="NCBI Taxonomy" id="6334"/>
    <lineage>
        <taxon>Eukaryota</taxon>
        <taxon>Metazoa</taxon>
        <taxon>Ecdysozoa</taxon>
        <taxon>Nematoda</taxon>
        <taxon>Enoplea</taxon>
        <taxon>Dorylaimia</taxon>
        <taxon>Trichinellida</taxon>
        <taxon>Trichinellidae</taxon>
        <taxon>Trichinella</taxon>
    </lineage>
</organism>
<accession>A0A0V0Z0B9</accession>
<dbReference type="InParanoid" id="A0A0V0Z0B9"/>
<protein>
    <submittedName>
        <fullName evidence="2">Uncharacterized protein</fullName>
    </submittedName>
</protein>
<dbReference type="AlphaFoldDB" id="A0A0V0Z0B9"/>
<evidence type="ECO:0000256" key="1">
    <source>
        <dbReference type="SAM" id="MobiDB-lite"/>
    </source>
</evidence>
<proteinExistence type="predicted"/>
<comment type="caution">
    <text evidence="2">The sequence shown here is derived from an EMBL/GenBank/DDBJ whole genome shotgun (WGS) entry which is preliminary data.</text>
</comment>
<feature type="compositionally biased region" description="Polar residues" evidence="1">
    <location>
        <begin position="10"/>
        <end position="19"/>
    </location>
</feature>
<evidence type="ECO:0000313" key="3">
    <source>
        <dbReference type="Proteomes" id="UP000054776"/>
    </source>
</evidence>